<proteinExistence type="predicted"/>
<keyword evidence="3" id="KW-1185">Reference proteome</keyword>
<sequence length="106" mass="11818">MDALNTRLDEVMRMVTKERIQHLATEETLRQTQAHLDTQQHPAPAQPNPAPAPNLIKLAKPQLFDGTRGAAAKVFVAQISLHAITYPERFPTNASKVAFATLFMRD</sequence>
<reference evidence="2 3" key="1">
    <citation type="submission" date="2015-08" db="EMBL/GenBank/DDBJ databases">
        <title>Next Generation Sequencing and Analysis of the Genome of Puccinia sorghi L Schw, the Causal Agent of Maize Common Rust.</title>
        <authorList>
            <person name="Rochi L."/>
            <person name="Burguener G."/>
            <person name="Darino M."/>
            <person name="Turjanski A."/>
            <person name="Kreff E."/>
            <person name="Dieguez M.J."/>
            <person name="Sacco F."/>
        </authorList>
    </citation>
    <scope>NUCLEOTIDE SEQUENCE [LARGE SCALE GENOMIC DNA]</scope>
    <source>
        <strain evidence="2 3">RO10H11247</strain>
    </source>
</reference>
<dbReference type="Proteomes" id="UP000037035">
    <property type="component" value="Unassembled WGS sequence"/>
</dbReference>
<evidence type="ECO:0000313" key="2">
    <source>
        <dbReference type="EMBL" id="KNZ64445.1"/>
    </source>
</evidence>
<evidence type="ECO:0000313" key="3">
    <source>
        <dbReference type="Proteomes" id="UP000037035"/>
    </source>
</evidence>
<feature type="compositionally biased region" description="Polar residues" evidence="1">
    <location>
        <begin position="30"/>
        <end position="41"/>
    </location>
</feature>
<comment type="caution">
    <text evidence="2">The sequence shown here is derived from an EMBL/GenBank/DDBJ whole genome shotgun (WGS) entry which is preliminary data.</text>
</comment>
<protein>
    <submittedName>
        <fullName evidence="2">Uncharacterized protein</fullName>
    </submittedName>
</protein>
<name>A0A0L6VW11_9BASI</name>
<dbReference type="VEuPathDB" id="FungiDB:VP01_1029g6"/>
<dbReference type="AlphaFoldDB" id="A0A0L6VW11"/>
<gene>
    <name evidence="2" type="ORF">VP01_1029g6</name>
</gene>
<dbReference type="EMBL" id="LAVV01000332">
    <property type="protein sequence ID" value="KNZ64445.1"/>
    <property type="molecule type" value="Genomic_DNA"/>
</dbReference>
<feature type="region of interest" description="Disordered" evidence="1">
    <location>
        <begin position="30"/>
        <end position="54"/>
    </location>
</feature>
<organism evidence="2 3">
    <name type="scientific">Puccinia sorghi</name>
    <dbReference type="NCBI Taxonomy" id="27349"/>
    <lineage>
        <taxon>Eukaryota</taxon>
        <taxon>Fungi</taxon>
        <taxon>Dikarya</taxon>
        <taxon>Basidiomycota</taxon>
        <taxon>Pucciniomycotina</taxon>
        <taxon>Pucciniomycetes</taxon>
        <taxon>Pucciniales</taxon>
        <taxon>Pucciniaceae</taxon>
        <taxon>Puccinia</taxon>
    </lineage>
</organism>
<evidence type="ECO:0000256" key="1">
    <source>
        <dbReference type="SAM" id="MobiDB-lite"/>
    </source>
</evidence>
<dbReference type="OrthoDB" id="3263571at2759"/>
<accession>A0A0L6VW11</accession>